<evidence type="ECO:0000256" key="2">
    <source>
        <dbReference type="ARBA" id="ARBA00022833"/>
    </source>
</evidence>
<dbReference type="EMBL" id="CP015055">
    <property type="protein sequence ID" value="QGN14855.1"/>
    <property type="molecule type" value="Genomic_DNA"/>
</dbReference>
<evidence type="ECO:0000256" key="1">
    <source>
        <dbReference type="ARBA" id="ARBA00022723"/>
    </source>
</evidence>
<keyword evidence="6" id="KW-0539">Nucleus</keyword>
<evidence type="ECO:0000256" key="6">
    <source>
        <dbReference type="ARBA" id="ARBA00023242"/>
    </source>
</evidence>
<dbReference type="InterPro" id="IPR021858">
    <property type="entry name" value="Fun_TF"/>
</dbReference>
<feature type="domain" description="Zn(2)-C6 fungal-type" evidence="8">
    <location>
        <begin position="13"/>
        <end position="41"/>
    </location>
</feature>
<feature type="compositionally biased region" description="Low complexity" evidence="7">
    <location>
        <begin position="364"/>
        <end position="379"/>
    </location>
</feature>
<accession>A0ABX6ER95</accession>
<gene>
    <name evidence="9" type="primary">ARG81</name>
    <name evidence="9" type="ORF">FIM1_1528</name>
</gene>
<feature type="region of interest" description="Disordered" evidence="7">
    <location>
        <begin position="159"/>
        <end position="198"/>
    </location>
</feature>
<protein>
    <submittedName>
        <fullName evidence="9">Arginine metabolism regulation protein II</fullName>
    </submittedName>
</protein>
<sequence length="926" mass="103364">MKTSKPRVKTFTGCWTCRSRKVKCDLQRPGCKRCERSGLTCGGYEVKLRWTRPIQFNRSGDVTVTPSGVKDPDEPHYRRRNVDFVRYKEEYEYYEDMDDELSALSSPPLDLIADNKTWIIKKFGVFKGTDKVKKQYAPRKKRKRNEVFINAIRRAQKKLAQKKSKGSGGGMGPPSTEDAGSSSANNDEDGDGGDDETSAQQLHNLFEFDMNSLLFPGNEWISNELRDDALLSAAAVEGKTIPILGNVGEQHNGAGSGMGSSGSGSGSGSGLGAGSGSGSGTRSNDSFHGTDTPVDAAENTESVANAHSNHNNEQIKNRPVAAVNEEELEKVYRLLFHRTGGSTDQSLDHDNGERALETNNRTNSVSSAGTGTGIASSHTQTHVGAQENPKTILGIVPLKNFVELNVPGSTMPSSVIEVIQSRVPDPIFNKPGNKNPLLEIPTTGVHIHGLARFLLNYYLQNVADLMTVVVLPTNPWKTIYFPRALKALGDLTGIGYTSNSRNSLLNALLAVSCFNLQSKFPKNSPEMKFFLSLGIEFRSQASNFLKRCLATTVNQERYKDILTAILSMNSIDVVWGTMADCQVHLTICEDFVENRMKTRPKISAKAKALHRIFSFLKLIQDSTALDKVRPKEIVILDNNVSIDSQVPSGIPSVEGEFKESLNKQDGKIRIEFICSSSDYKDSPSPFSKNSNKSPGAQTPIFSNIASESYYYPKTNETDNDILSTDALYGLPNSLILLFSDCVRLARHLEFYRQNSISTPKAFKRLCVEFEQRILSWKSEWEFKVPGSQTEFINETIEGVYHHTMSFYHGLIIYFYTIVKNQSYDYVRKHVIVVLENLNQLSDLIENKGVKIVPLIWQGFMAGCACADTELQLGFKEWAAKLCKSGMGSYWGARQIMFEVWRRRLNREENDDWFSVYKDWEMNLMLS</sequence>
<reference evidence="9 10" key="1">
    <citation type="submission" date="2016-03" db="EMBL/GenBank/DDBJ databases">
        <title>How can Kluyveromyces marxianus grow so fast - potential evolutionary course in Saccharomyces Complex revealed by comparative genomics.</title>
        <authorList>
            <person name="Mo W."/>
            <person name="Lu W."/>
            <person name="Yang X."/>
            <person name="Qi J."/>
            <person name="Lv H."/>
        </authorList>
    </citation>
    <scope>NUCLEOTIDE SEQUENCE [LARGE SCALE GENOMIC DNA]</scope>
    <source>
        <strain evidence="9 10">FIM1</strain>
    </source>
</reference>
<feature type="compositionally biased region" description="Acidic residues" evidence="7">
    <location>
        <begin position="186"/>
        <end position="197"/>
    </location>
</feature>
<feature type="region of interest" description="Disordered" evidence="7">
    <location>
        <begin position="252"/>
        <end position="294"/>
    </location>
</feature>
<evidence type="ECO:0000313" key="9">
    <source>
        <dbReference type="EMBL" id="QGN14855.1"/>
    </source>
</evidence>
<dbReference type="CDD" id="cd00067">
    <property type="entry name" value="GAL4"/>
    <property type="match status" value="1"/>
</dbReference>
<evidence type="ECO:0000256" key="4">
    <source>
        <dbReference type="ARBA" id="ARBA00023125"/>
    </source>
</evidence>
<keyword evidence="3" id="KW-0805">Transcription regulation</keyword>
<dbReference type="PROSITE" id="PS50048">
    <property type="entry name" value="ZN2_CY6_FUNGAL_2"/>
    <property type="match status" value="1"/>
</dbReference>
<keyword evidence="10" id="KW-1185">Reference proteome</keyword>
<dbReference type="InterPro" id="IPR050675">
    <property type="entry name" value="OAF3"/>
</dbReference>
<dbReference type="InterPro" id="IPR001138">
    <property type="entry name" value="Zn2Cys6_DnaBD"/>
</dbReference>
<feature type="compositionally biased region" description="Gly residues" evidence="7">
    <location>
        <begin position="254"/>
        <end position="279"/>
    </location>
</feature>
<feature type="region of interest" description="Disordered" evidence="7">
    <location>
        <begin position="358"/>
        <end position="386"/>
    </location>
</feature>
<evidence type="ECO:0000313" key="10">
    <source>
        <dbReference type="Proteomes" id="UP000422736"/>
    </source>
</evidence>
<proteinExistence type="predicted"/>
<dbReference type="Pfam" id="PF11951">
    <property type="entry name" value="Fungal_trans_2"/>
    <property type="match status" value="1"/>
</dbReference>
<keyword evidence="5" id="KW-0804">Transcription</keyword>
<evidence type="ECO:0000259" key="8">
    <source>
        <dbReference type="PROSITE" id="PS50048"/>
    </source>
</evidence>
<dbReference type="PROSITE" id="PS00463">
    <property type="entry name" value="ZN2_CY6_FUNGAL_1"/>
    <property type="match status" value="1"/>
</dbReference>
<dbReference type="SUPFAM" id="SSF57701">
    <property type="entry name" value="Zn2/Cys6 DNA-binding domain"/>
    <property type="match status" value="1"/>
</dbReference>
<dbReference type="PANTHER" id="PTHR31069">
    <property type="entry name" value="OLEATE-ACTIVATED TRANSCRIPTION FACTOR 1-RELATED"/>
    <property type="match status" value="1"/>
</dbReference>
<dbReference type="PANTHER" id="PTHR31069:SF32">
    <property type="entry name" value="ARGININE METABOLISM REGULATION PROTEIN II"/>
    <property type="match status" value="1"/>
</dbReference>
<organism evidence="9 10">
    <name type="scientific">Kluyveromyces marxianus</name>
    <name type="common">Yeast</name>
    <name type="synonym">Candida kefyr</name>
    <dbReference type="NCBI Taxonomy" id="4911"/>
    <lineage>
        <taxon>Eukaryota</taxon>
        <taxon>Fungi</taxon>
        <taxon>Dikarya</taxon>
        <taxon>Ascomycota</taxon>
        <taxon>Saccharomycotina</taxon>
        <taxon>Saccharomycetes</taxon>
        <taxon>Saccharomycetales</taxon>
        <taxon>Saccharomycetaceae</taxon>
        <taxon>Kluyveromyces</taxon>
    </lineage>
</organism>
<dbReference type="SMART" id="SM00066">
    <property type="entry name" value="GAL4"/>
    <property type="match status" value="1"/>
</dbReference>
<name>A0ABX6ER95_KLUMA</name>
<dbReference type="Gene3D" id="4.10.240.10">
    <property type="entry name" value="Zn(2)-C6 fungal-type DNA-binding domain"/>
    <property type="match status" value="1"/>
</dbReference>
<evidence type="ECO:0000256" key="3">
    <source>
        <dbReference type="ARBA" id="ARBA00023015"/>
    </source>
</evidence>
<keyword evidence="1" id="KW-0479">Metal-binding</keyword>
<dbReference type="Pfam" id="PF00172">
    <property type="entry name" value="Zn_clus"/>
    <property type="match status" value="1"/>
</dbReference>
<evidence type="ECO:0000256" key="5">
    <source>
        <dbReference type="ARBA" id="ARBA00023163"/>
    </source>
</evidence>
<dbReference type="Proteomes" id="UP000422736">
    <property type="component" value="Chromosome 2"/>
</dbReference>
<keyword evidence="4" id="KW-0238">DNA-binding</keyword>
<evidence type="ECO:0000256" key="7">
    <source>
        <dbReference type="SAM" id="MobiDB-lite"/>
    </source>
</evidence>
<keyword evidence="2" id="KW-0862">Zinc</keyword>
<dbReference type="InterPro" id="IPR036864">
    <property type="entry name" value="Zn2-C6_fun-type_DNA-bd_sf"/>
</dbReference>